<feature type="domain" description="Aminoglycoside phosphotransferase" evidence="1">
    <location>
        <begin position="18"/>
        <end position="236"/>
    </location>
</feature>
<dbReference type="Gene3D" id="3.30.200.20">
    <property type="entry name" value="Phosphorylase Kinase, domain 1"/>
    <property type="match status" value="1"/>
</dbReference>
<dbReference type="OrthoDB" id="9809275at2"/>
<name>A0A2R8ATZ4_9RHOB</name>
<dbReference type="RefSeq" id="WP_108885399.1">
    <property type="nucleotide sequence ID" value="NZ_OMOJ01000002.1"/>
</dbReference>
<evidence type="ECO:0000259" key="1">
    <source>
        <dbReference type="Pfam" id="PF01636"/>
    </source>
</evidence>
<dbReference type="InterPro" id="IPR011009">
    <property type="entry name" value="Kinase-like_dom_sf"/>
</dbReference>
<gene>
    <name evidence="2" type="ORF">PRI8871_01328</name>
</gene>
<dbReference type="InterPro" id="IPR002575">
    <property type="entry name" value="Aminoglycoside_PTrfase"/>
</dbReference>
<dbReference type="Proteomes" id="UP000244904">
    <property type="component" value="Unassembled WGS sequence"/>
</dbReference>
<evidence type="ECO:0000313" key="2">
    <source>
        <dbReference type="EMBL" id="SPF79532.1"/>
    </source>
</evidence>
<dbReference type="AlphaFoldDB" id="A0A2R8ATZ4"/>
<dbReference type="Gene3D" id="3.90.1200.10">
    <property type="match status" value="1"/>
</dbReference>
<accession>A0A2R8ATZ4</accession>
<protein>
    <recommendedName>
        <fullName evidence="1">Aminoglycoside phosphotransferase domain-containing protein</fullName>
    </recommendedName>
</protein>
<proteinExistence type="predicted"/>
<dbReference type="Pfam" id="PF01636">
    <property type="entry name" value="APH"/>
    <property type="match status" value="1"/>
</dbReference>
<reference evidence="3" key="1">
    <citation type="submission" date="2018-03" db="EMBL/GenBank/DDBJ databases">
        <authorList>
            <person name="Rodrigo-Torres L."/>
            <person name="Arahal R. D."/>
            <person name="Lucena T."/>
        </authorList>
    </citation>
    <scope>NUCLEOTIDE SEQUENCE [LARGE SCALE GENOMIC DNA]</scope>
    <source>
        <strain evidence="3">CECT 8871</strain>
    </source>
</reference>
<dbReference type="SUPFAM" id="SSF56112">
    <property type="entry name" value="Protein kinase-like (PK-like)"/>
    <property type="match status" value="1"/>
</dbReference>
<keyword evidence="3" id="KW-1185">Reference proteome</keyword>
<dbReference type="EMBL" id="OMOJ01000002">
    <property type="protein sequence ID" value="SPF79532.1"/>
    <property type="molecule type" value="Genomic_DNA"/>
</dbReference>
<sequence length="321" mass="34450">MTATRDFLQTAGWDGATVAPLAQDASSRSYTRLTGPQGTAILMEDPDGDAATFARLARHLTGIGLSAPRILADDAGRGLLLIEDLGDGLFARLAEAAPTQEAQLYAVAADALAEVQAAPAPQGLPVADPDTLADMIAPGVDLYLPDCSAGAKADLTARFAEALHRHAPDPSVMIMRDYHAENLLWLPDRDGAARAGLLDFQDAMLGHPAYDLASLLLDARRVVSQPVQQETFRRFLDRTGHAADAFGAAFAVLGAQRNLRILGIFVRLAQARGKPHYLDLIPRVQADLQICLDHPATRDIADLLRPALPDPTPDFLRTFRT</sequence>
<organism evidence="2 3">
    <name type="scientific">Pseudoprimorskyibacter insulae</name>
    <dbReference type="NCBI Taxonomy" id="1695997"/>
    <lineage>
        <taxon>Bacteria</taxon>
        <taxon>Pseudomonadati</taxon>
        <taxon>Pseudomonadota</taxon>
        <taxon>Alphaproteobacteria</taxon>
        <taxon>Rhodobacterales</taxon>
        <taxon>Paracoccaceae</taxon>
        <taxon>Pseudoprimorskyibacter</taxon>
    </lineage>
</organism>
<evidence type="ECO:0000313" key="3">
    <source>
        <dbReference type="Proteomes" id="UP000244904"/>
    </source>
</evidence>